<evidence type="ECO:0000256" key="1">
    <source>
        <dbReference type="SAM" id="MobiDB-lite"/>
    </source>
</evidence>
<proteinExistence type="predicted"/>
<sequence>MINPIFKNKINYNYLVKIIRSSQFFHISFKCILLPDESMVEKYRDDDIDEHDDNHPNNTSHHSSKKKSKLAEEADEEDNN</sequence>
<accession>U9SR55</accession>
<evidence type="ECO:0000313" key="2">
    <source>
        <dbReference type="EMBL" id="ERZ97571.1"/>
    </source>
</evidence>
<reference evidence="2" key="1">
    <citation type="submission" date="2013-07" db="EMBL/GenBank/DDBJ databases">
        <title>The genome of an arbuscular mycorrhizal fungus provides insights into the evolution of the oldest plant symbiosis.</title>
        <authorList>
            <consortium name="DOE Joint Genome Institute"/>
            <person name="Tisserant E."/>
            <person name="Malbreil M."/>
            <person name="Kuo A."/>
            <person name="Kohler A."/>
            <person name="Symeonidi A."/>
            <person name="Balestrini R."/>
            <person name="Charron P."/>
            <person name="Duensing N."/>
            <person name="Frei-dit-Frey N."/>
            <person name="Gianinazzi-Pearson V."/>
            <person name="Gilbert B."/>
            <person name="Handa Y."/>
            <person name="Hijri M."/>
            <person name="Kaul R."/>
            <person name="Kawaguchi M."/>
            <person name="Krajinski F."/>
            <person name="Lammers P."/>
            <person name="Lapierre D."/>
            <person name="Masclaux F.G."/>
            <person name="Murat C."/>
            <person name="Morin E."/>
            <person name="Ndikumana S."/>
            <person name="Pagni M."/>
            <person name="Petitpierre D."/>
            <person name="Requena N."/>
            <person name="Rosikiewicz P."/>
            <person name="Riley R."/>
            <person name="Saito K."/>
            <person name="San Clemente H."/>
            <person name="Shapiro H."/>
            <person name="van Tuinen D."/>
            <person name="Becard G."/>
            <person name="Bonfante P."/>
            <person name="Paszkowski U."/>
            <person name="Shachar-Hill Y."/>
            <person name="Young J.P."/>
            <person name="Sanders I.R."/>
            <person name="Henrissat B."/>
            <person name="Rensing S.A."/>
            <person name="Grigoriev I.V."/>
            <person name="Corradi N."/>
            <person name="Roux C."/>
            <person name="Martin F."/>
        </authorList>
    </citation>
    <scope>NUCLEOTIDE SEQUENCE</scope>
    <source>
        <strain evidence="2">DAOM 197198</strain>
    </source>
</reference>
<dbReference type="AlphaFoldDB" id="U9SR55"/>
<organism evidence="2">
    <name type="scientific">Rhizophagus irregularis (strain DAOM 181602 / DAOM 197198 / MUCL 43194)</name>
    <name type="common">Arbuscular mycorrhizal fungus</name>
    <name type="synonym">Glomus intraradices</name>
    <dbReference type="NCBI Taxonomy" id="747089"/>
    <lineage>
        <taxon>Eukaryota</taxon>
        <taxon>Fungi</taxon>
        <taxon>Fungi incertae sedis</taxon>
        <taxon>Mucoromycota</taxon>
        <taxon>Glomeromycotina</taxon>
        <taxon>Glomeromycetes</taxon>
        <taxon>Glomerales</taxon>
        <taxon>Glomeraceae</taxon>
        <taxon>Rhizophagus</taxon>
    </lineage>
</organism>
<dbReference type="HOGENOM" id="CLU_2591002_0_0_1"/>
<dbReference type="EMBL" id="KI299508">
    <property type="protein sequence ID" value="ERZ97571.1"/>
    <property type="molecule type" value="Genomic_DNA"/>
</dbReference>
<gene>
    <name evidence="2" type="ORF">GLOINDRAFT_11451</name>
</gene>
<protein>
    <submittedName>
        <fullName evidence="2">Uncharacterized protein</fullName>
    </submittedName>
</protein>
<name>U9SR55_RHIID</name>
<feature type="region of interest" description="Disordered" evidence="1">
    <location>
        <begin position="45"/>
        <end position="80"/>
    </location>
</feature>